<reference evidence="8" key="2">
    <citation type="submission" date="2017-06" db="EMBL/GenBank/DDBJ databases">
        <title>WGS assembly of Brachypodium distachyon.</title>
        <authorList>
            <consortium name="The International Brachypodium Initiative"/>
            <person name="Lucas S."/>
            <person name="Harmon-Smith M."/>
            <person name="Lail K."/>
            <person name="Tice H."/>
            <person name="Grimwood J."/>
            <person name="Bruce D."/>
            <person name="Barry K."/>
            <person name="Shu S."/>
            <person name="Lindquist E."/>
            <person name="Wang M."/>
            <person name="Pitluck S."/>
            <person name="Vogel J.P."/>
            <person name="Garvin D.F."/>
            <person name="Mockler T.C."/>
            <person name="Schmutz J."/>
            <person name="Rokhsar D."/>
            <person name="Bevan M.W."/>
        </authorList>
    </citation>
    <scope>NUCLEOTIDE SEQUENCE</scope>
    <source>
        <strain evidence="8">Bd21</strain>
    </source>
</reference>
<name>A0A0Q3IDM4_BRADI</name>
<evidence type="ECO:0000256" key="2">
    <source>
        <dbReference type="ARBA" id="ARBA00023015"/>
    </source>
</evidence>
<dbReference type="InterPro" id="IPR002100">
    <property type="entry name" value="TF_MADSbox"/>
</dbReference>
<dbReference type="GO" id="GO:0045944">
    <property type="term" value="P:positive regulation of transcription by RNA polymerase II"/>
    <property type="evidence" value="ECO:0007669"/>
    <property type="project" value="InterPro"/>
</dbReference>
<dbReference type="Pfam" id="PF00319">
    <property type="entry name" value="SRF-TF"/>
    <property type="match status" value="1"/>
</dbReference>
<dbReference type="PROSITE" id="PS50066">
    <property type="entry name" value="MADS_BOX_2"/>
    <property type="match status" value="1"/>
</dbReference>
<dbReference type="RefSeq" id="XP_003565683.1">
    <property type="nucleotide sequence ID" value="XM_003565635.4"/>
</dbReference>
<keyword evidence="5" id="KW-0539">Nucleus</keyword>
<dbReference type="GO" id="GO:0000981">
    <property type="term" value="F:DNA-binding transcription factor activity, RNA polymerase II-specific"/>
    <property type="evidence" value="ECO:0000318"/>
    <property type="project" value="GO_Central"/>
</dbReference>
<keyword evidence="2" id="KW-0805">Transcription regulation</keyword>
<reference evidence="9" key="3">
    <citation type="submission" date="2018-08" db="UniProtKB">
        <authorList>
            <consortium name="EnsemblPlants"/>
        </authorList>
    </citation>
    <scope>IDENTIFICATION</scope>
    <source>
        <strain evidence="9">cv. Bd21</strain>
    </source>
</reference>
<protein>
    <recommendedName>
        <fullName evidence="7">MADS-box domain-containing protein</fullName>
    </recommendedName>
</protein>
<gene>
    <name evidence="9" type="primary">LOC100845889</name>
    <name evidence="8" type="ORF">BRADI_2g11145v3</name>
</gene>
<proteinExistence type="predicted"/>
<dbReference type="GeneID" id="100845889"/>
<evidence type="ECO:0000313" key="9">
    <source>
        <dbReference type="EnsemblPlants" id="KQK04003"/>
    </source>
</evidence>
<dbReference type="FunCoup" id="A0A0Q3IDM4">
    <property type="interactions" value="2436"/>
</dbReference>
<evidence type="ECO:0000259" key="7">
    <source>
        <dbReference type="PROSITE" id="PS50066"/>
    </source>
</evidence>
<evidence type="ECO:0000256" key="5">
    <source>
        <dbReference type="ARBA" id="ARBA00023242"/>
    </source>
</evidence>
<feature type="coiled-coil region" evidence="6">
    <location>
        <begin position="80"/>
        <end position="107"/>
    </location>
</feature>
<dbReference type="OrthoDB" id="762064at2759"/>
<keyword evidence="6" id="KW-0175">Coiled coil</keyword>
<accession>A0A0Q3IDM4</accession>
<dbReference type="InterPro" id="IPR050142">
    <property type="entry name" value="MADS-box/MEF2_TF"/>
</dbReference>
<sequence>MARKKVTLQWIPNDATRRATFKKRRKGLMKKASELATLCDVKACVVVYGEGEAQPEVWPSVAEAVPILNRFKDMPELDQCKKMMNQEDFLRQRIDKLREQIHKAGRENRERDTTSLVHKAMVGCLPGLTGLTIEELTSVGWMVEMRLKGLSDRIASVRGQNGGQHQIQASFPAPYGAAGNMMADTGAPSSQMYIQAPQKEAAGWLDMVRSGGDLGALVYSGYAGGSGAGDGMAQFSNLGAGFSWAWGADAGPSGSSFLPM</sequence>
<keyword evidence="4" id="KW-0804">Transcription</keyword>
<dbReference type="GO" id="GO:0005634">
    <property type="term" value="C:nucleus"/>
    <property type="evidence" value="ECO:0007669"/>
    <property type="project" value="UniProtKB-SubCell"/>
</dbReference>
<dbReference type="SMART" id="SM00432">
    <property type="entry name" value="MADS"/>
    <property type="match status" value="1"/>
</dbReference>
<dbReference type="KEGG" id="bdi:100845889"/>
<evidence type="ECO:0000313" key="8">
    <source>
        <dbReference type="EMBL" id="KQK04003.1"/>
    </source>
</evidence>
<comment type="subcellular location">
    <subcellularLocation>
        <location evidence="1">Nucleus</location>
    </subcellularLocation>
</comment>
<dbReference type="Gramene" id="KQK04003">
    <property type="protein sequence ID" value="KQK04003"/>
    <property type="gene ID" value="BRADI_2g11145v3"/>
</dbReference>
<dbReference type="Proteomes" id="UP000008810">
    <property type="component" value="Chromosome 2"/>
</dbReference>
<dbReference type="GO" id="GO:0046983">
    <property type="term" value="F:protein dimerization activity"/>
    <property type="evidence" value="ECO:0007669"/>
    <property type="project" value="InterPro"/>
</dbReference>
<dbReference type="GO" id="GO:0000978">
    <property type="term" value="F:RNA polymerase II cis-regulatory region sequence-specific DNA binding"/>
    <property type="evidence" value="ECO:0000318"/>
    <property type="project" value="GO_Central"/>
</dbReference>
<evidence type="ECO:0000256" key="1">
    <source>
        <dbReference type="ARBA" id="ARBA00004123"/>
    </source>
</evidence>
<dbReference type="Gene3D" id="3.40.1810.10">
    <property type="entry name" value="Transcription factor, MADS-box"/>
    <property type="match status" value="1"/>
</dbReference>
<feature type="domain" description="MADS-box" evidence="7">
    <location>
        <begin position="1"/>
        <end position="50"/>
    </location>
</feature>
<dbReference type="InterPro" id="IPR036879">
    <property type="entry name" value="TF_MADSbox_sf"/>
</dbReference>
<organism evidence="8">
    <name type="scientific">Brachypodium distachyon</name>
    <name type="common">Purple false brome</name>
    <name type="synonym">Trachynia distachya</name>
    <dbReference type="NCBI Taxonomy" id="15368"/>
    <lineage>
        <taxon>Eukaryota</taxon>
        <taxon>Viridiplantae</taxon>
        <taxon>Streptophyta</taxon>
        <taxon>Embryophyta</taxon>
        <taxon>Tracheophyta</taxon>
        <taxon>Spermatophyta</taxon>
        <taxon>Magnoliopsida</taxon>
        <taxon>Liliopsida</taxon>
        <taxon>Poales</taxon>
        <taxon>Poaceae</taxon>
        <taxon>BOP clade</taxon>
        <taxon>Pooideae</taxon>
        <taxon>Stipodae</taxon>
        <taxon>Brachypodieae</taxon>
        <taxon>Brachypodium</taxon>
    </lineage>
</organism>
<dbReference type="EMBL" id="CM000881">
    <property type="protein sequence ID" value="KQK04003.1"/>
    <property type="molecule type" value="Genomic_DNA"/>
</dbReference>
<evidence type="ECO:0000256" key="3">
    <source>
        <dbReference type="ARBA" id="ARBA00023125"/>
    </source>
</evidence>
<dbReference type="AlphaFoldDB" id="A0A0Q3IDM4"/>
<keyword evidence="3" id="KW-0238">DNA-binding</keyword>
<dbReference type="InterPro" id="IPR033897">
    <property type="entry name" value="SRF-like_MADS-box"/>
</dbReference>
<keyword evidence="10" id="KW-1185">Reference proteome</keyword>
<reference evidence="8 9" key="1">
    <citation type="journal article" date="2010" name="Nature">
        <title>Genome sequencing and analysis of the model grass Brachypodium distachyon.</title>
        <authorList>
            <consortium name="International Brachypodium Initiative"/>
        </authorList>
    </citation>
    <scope>NUCLEOTIDE SEQUENCE [LARGE SCALE GENOMIC DNA]</scope>
    <source>
        <strain evidence="8 9">Bd21</strain>
    </source>
</reference>
<evidence type="ECO:0000256" key="4">
    <source>
        <dbReference type="ARBA" id="ARBA00023163"/>
    </source>
</evidence>
<dbReference type="CDD" id="cd00266">
    <property type="entry name" value="MADS_SRF_like"/>
    <property type="match status" value="1"/>
</dbReference>
<dbReference type="EnsemblPlants" id="KQK04003">
    <property type="protein sequence ID" value="KQK04003"/>
    <property type="gene ID" value="BRADI_2g11145v3"/>
</dbReference>
<evidence type="ECO:0000256" key="6">
    <source>
        <dbReference type="SAM" id="Coils"/>
    </source>
</evidence>
<dbReference type="PANTHER" id="PTHR48019">
    <property type="entry name" value="SERUM RESPONSE FACTOR HOMOLOG"/>
    <property type="match status" value="1"/>
</dbReference>
<dbReference type="SUPFAM" id="SSF55455">
    <property type="entry name" value="SRF-like"/>
    <property type="match status" value="1"/>
</dbReference>
<dbReference type="PRINTS" id="PR00404">
    <property type="entry name" value="MADSDOMAIN"/>
</dbReference>
<evidence type="ECO:0000313" key="10">
    <source>
        <dbReference type="Proteomes" id="UP000008810"/>
    </source>
</evidence>
<dbReference type="GO" id="GO:0006357">
    <property type="term" value="P:regulation of transcription by RNA polymerase II"/>
    <property type="evidence" value="ECO:0000318"/>
    <property type="project" value="GO_Central"/>
</dbReference>
<dbReference type="FunFam" id="3.40.1810.10:FF:000024">
    <property type="entry name" value="Agamous-like MADS-box protein AGL80"/>
    <property type="match status" value="1"/>
</dbReference>